<name>A0A6N6JB01_9RHOB</name>
<comment type="similarity">
    <text evidence="1 2">Belongs to the UPF0102 family.</text>
</comment>
<comment type="caution">
    <text evidence="3">The sequence shown here is derived from an EMBL/GenBank/DDBJ whole genome shotgun (WGS) entry which is preliminary data.</text>
</comment>
<dbReference type="PANTHER" id="PTHR34039">
    <property type="entry name" value="UPF0102 PROTEIN YRAN"/>
    <property type="match status" value="1"/>
</dbReference>
<dbReference type="InterPro" id="IPR003509">
    <property type="entry name" value="UPF0102_YraN-like"/>
</dbReference>
<dbReference type="AlphaFoldDB" id="A0A6N6JB01"/>
<evidence type="ECO:0000256" key="1">
    <source>
        <dbReference type="ARBA" id="ARBA00006738"/>
    </source>
</evidence>
<protein>
    <recommendedName>
        <fullName evidence="2">UPF0102 protein KIN_03900</fullName>
    </recommendedName>
</protein>
<dbReference type="GO" id="GO:0003676">
    <property type="term" value="F:nucleic acid binding"/>
    <property type="evidence" value="ECO:0007669"/>
    <property type="project" value="InterPro"/>
</dbReference>
<dbReference type="Proteomes" id="UP000436822">
    <property type="component" value="Unassembled WGS sequence"/>
</dbReference>
<reference evidence="3 4" key="1">
    <citation type="submission" date="2019-12" db="EMBL/GenBank/DDBJ databases">
        <title>Litoreibacter badius sp. nov., a novel bacteriochlorophyll a-containing bacterium in the genus Litoreibacter.</title>
        <authorList>
            <person name="Kanamuro M."/>
            <person name="Takabe Y."/>
            <person name="Mori K."/>
            <person name="Takaichi S."/>
            <person name="Hanada S."/>
        </authorList>
    </citation>
    <scope>NUCLEOTIDE SEQUENCE [LARGE SCALE GENOMIC DNA]</scope>
    <source>
        <strain evidence="3 4">K6</strain>
    </source>
</reference>
<organism evidence="3 4">
    <name type="scientific">Litoreibacter roseus</name>
    <dbReference type="NCBI Taxonomy" id="2601869"/>
    <lineage>
        <taxon>Bacteria</taxon>
        <taxon>Pseudomonadati</taxon>
        <taxon>Pseudomonadota</taxon>
        <taxon>Alphaproteobacteria</taxon>
        <taxon>Rhodobacterales</taxon>
        <taxon>Roseobacteraceae</taxon>
        <taxon>Litoreibacter</taxon>
    </lineage>
</organism>
<evidence type="ECO:0000313" key="3">
    <source>
        <dbReference type="EMBL" id="GFE63316.1"/>
    </source>
</evidence>
<sequence length="117" mass="12975">MSGQRSYHAGLQAERSVARQYLRAGYTFVAHRYRSKSGEIDLVLRQADTVIFVEIKQSKTHARAADHLSERQISRLYDAASEFLGGEPAGQLTNTRFDVALVDGDGMIEILENAFAG</sequence>
<dbReference type="HAMAP" id="MF_00048">
    <property type="entry name" value="UPF0102"/>
    <property type="match status" value="1"/>
</dbReference>
<proteinExistence type="inferred from homology"/>
<dbReference type="Pfam" id="PF02021">
    <property type="entry name" value="UPF0102"/>
    <property type="match status" value="1"/>
</dbReference>
<dbReference type="Gene3D" id="3.40.1350.10">
    <property type="match status" value="1"/>
</dbReference>
<accession>A0A6N6JB01</accession>
<gene>
    <name evidence="3" type="ORF">KIN_03900</name>
</gene>
<dbReference type="OrthoDB" id="9812968at2"/>
<keyword evidence="4" id="KW-1185">Reference proteome</keyword>
<dbReference type="PANTHER" id="PTHR34039:SF1">
    <property type="entry name" value="UPF0102 PROTEIN YRAN"/>
    <property type="match status" value="1"/>
</dbReference>
<dbReference type="InterPro" id="IPR011335">
    <property type="entry name" value="Restrct_endonuc-II-like"/>
</dbReference>
<dbReference type="SUPFAM" id="SSF52980">
    <property type="entry name" value="Restriction endonuclease-like"/>
    <property type="match status" value="1"/>
</dbReference>
<dbReference type="EMBL" id="BLJE01000001">
    <property type="protein sequence ID" value="GFE63316.1"/>
    <property type="molecule type" value="Genomic_DNA"/>
</dbReference>
<evidence type="ECO:0000256" key="2">
    <source>
        <dbReference type="HAMAP-Rule" id="MF_00048"/>
    </source>
</evidence>
<evidence type="ECO:0000313" key="4">
    <source>
        <dbReference type="Proteomes" id="UP000436822"/>
    </source>
</evidence>
<dbReference type="RefSeq" id="WP_159804262.1">
    <property type="nucleotide sequence ID" value="NZ_BLJE01000001.1"/>
</dbReference>
<dbReference type="InterPro" id="IPR011856">
    <property type="entry name" value="tRNA_endonuc-like_dom_sf"/>
</dbReference>